<evidence type="ECO:0000256" key="2">
    <source>
        <dbReference type="SAM" id="SignalP"/>
    </source>
</evidence>
<dbReference type="OrthoDB" id="10327072at2759"/>
<evidence type="ECO:0000313" key="5">
    <source>
        <dbReference type="RefSeq" id="XP_055866281.1"/>
    </source>
</evidence>
<feature type="signal peptide" evidence="2">
    <location>
        <begin position="1"/>
        <end position="19"/>
    </location>
</feature>
<keyword evidence="2" id="KW-0732">Signal</keyword>
<reference evidence="4 5" key="1">
    <citation type="submission" date="2025-04" db="UniProtKB">
        <authorList>
            <consortium name="RefSeq"/>
        </authorList>
    </citation>
    <scope>IDENTIFICATION</scope>
</reference>
<gene>
    <name evidence="4 5" type="primary">LOC106051696</name>
</gene>
<protein>
    <submittedName>
        <fullName evidence="4 5">Uncharacterized protein LOC106051696 isoform X1</fullName>
    </submittedName>
</protein>
<dbReference type="RefSeq" id="XP_055866280.1">
    <property type="nucleotide sequence ID" value="XM_056010305.1"/>
</dbReference>
<dbReference type="Proteomes" id="UP001165740">
    <property type="component" value="Chromosome 14"/>
</dbReference>
<dbReference type="GeneID" id="106051696"/>
<keyword evidence="1" id="KW-1133">Transmembrane helix</keyword>
<evidence type="ECO:0000313" key="3">
    <source>
        <dbReference type="Proteomes" id="UP001165740"/>
    </source>
</evidence>
<keyword evidence="1" id="KW-0472">Membrane</keyword>
<keyword evidence="3" id="KW-1185">Reference proteome</keyword>
<feature type="transmembrane region" description="Helical" evidence="1">
    <location>
        <begin position="261"/>
        <end position="284"/>
    </location>
</feature>
<keyword evidence="1" id="KW-0812">Transmembrane</keyword>
<proteinExistence type="predicted"/>
<evidence type="ECO:0000256" key="1">
    <source>
        <dbReference type="SAM" id="Phobius"/>
    </source>
</evidence>
<feature type="chain" id="PRO_5044702484" evidence="2">
    <location>
        <begin position="20"/>
        <end position="358"/>
    </location>
</feature>
<dbReference type="AlphaFoldDB" id="A0A9W2YUD0"/>
<sequence length="358" mass="40170">MTMLPVIITLSALILGAKSQWIVFLENNATETLHHCSDDGSDARGQVDLKGQANFTKNMLPFIVVSATPLGGREKDLCVIGTEQKCNEANSTKECYCTPTEAANVYLFVLNISSKPELLGGKIKAKLIYDDSSVISTEILVPEFKEAKEVMETAVTINGKDVGQDCKETIKVKDNELNIEASCQSSGYPCYLELLIEGSNSSHVRLGNISFQNELYDELSLRIHLRTSRCAKGKFVERYTCNIEFVAEQITHEESFFNDTFFIVIIASVAVVLILTIILVIVIFRRRRHKRKALINNQTEALTNLTSSHTSEDHVIEVTIPPEKPKRTFVYQKDTKEDNDHAAMLPEYEEIQETNEIV</sequence>
<evidence type="ECO:0000313" key="4">
    <source>
        <dbReference type="RefSeq" id="XP_055866280.1"/>
    </source>
</evidence>
<name>A0A9W2YUD0_BIOGL</name>
<dbReference type="RefSeq" id="XP_055866281.1">
    <property type="nucleotide sequence ID" value="XM_056010306.1"/>
</dbReference>
<organism evidence="3 5">
    <name type="scientific">Biomphalaria glabrata</name>
    <name type="common">Bloodfluke planorb</name>
    <name type="synonym">Freshwater snail</name>
    <dbReference type="NCBI Taxonomy" id="6526"/>
    <lineage>
        <taxon>Eukaryota</taxon>
        <taxon>Metazoa</taxon>
        <taxon>Spiralia</taxon>
        <taxon>Lophotrochozoa</taxon>
        <taxon>Mollusca</taxon>
        <taxon>Gastropoda</taxon>
        <taxon>Heterobranchia</taxon>
        <taxon>Euthyneura</taxon>
        <taxon>Panpulmonata</taxon>
        <taxon>Hygrophila</taxon>
        <taxon>Lymnaeoidea</taxon>
        <taxon>Planorbidae</taxon>
        <taxon>Biomphalaria</taxon>
    </lineage>
</organism>
<accession>A0A9W2YUD0</accession>